<keyword evidence="5" id="KW-1185">Reference proteome</keyword>
<reference evidence="3" key="4">
    <citation type="submission" date="2020-09" db="EMBL/GenBank/DDBJ databases">
        <authorList>
            <person name="Sun Q."/>
            <person name="Zhou Y."/>
        </authorList>
    </citation>
    <scope>NUCLEOTIDE SEQUENCE</scope>
    <source>
        <strain evidence="3">CGMCC 4.7206</strain>
    </source>
</reference>
<dbReference type="Proteomes" id="UP000597989">
    <property type="component" value="Unassembled WGS sequence"/>
</dbReference>
<comment type="caution">
    <text evidence="3">The sequence shown here is derived from an EMBL/GenBank/DDBJ whole genome shotgun (WGS) entry which is preliminary data.</text>
</comment>
<evidence type="ECO:0000256" key="1">
    <source>
        <dbReference type="SAM" id="MobiDB-lite"/>
    </source>
</evidence>
<dbReference type="AlphaFoldDB" id="A0A917JU54"/>
<evidence type="ECO:0000313" key="2">
    <source>
        <dbReference type="EMBL" id="GAA0518648.1"/>
    </source>
</evidence>
<reference evidence="5" key="3">
    <citation type="journal article" date="2019" name="Int. J. Syst. Evol. Microbiol.">
        <title>The Global Catalogue of Microorganisms (GCM) 10K type strain sequencing project: providing services to taxonomists for standard genome sequencing and annotation.</title>
        <authorList>
            <consortium name="The Broad Institute Genomics Platform"/>
            <consortium name="The Broad Institute Genome Sequencing Center for Infectious Disease"/>
            <person name="Wu L."/>
            <person name="Ma J."/>
        </authorList>
    </citation>
    <scope>NUCLEOTIDE SEQUENCE [LARGE SCALE GENOMIC DNA]</scope>
    <source>
        <strain evidence="5">JCM 10664</strain>
    </source>
</reference>
<accession>A0A917JU54</accession>
<gene>
    <name evidence="2" type="ORF">GCM10009545_20900</name>
    <name evidence="3" type="ORF">GCM10011581_23140</name>
</gene>
<feature type="region of interest" description="Disordered" evidence="1">
    <location>
        <begin position="1"/>
        <end position="24"/>
    </location>
</feature>
<evidence type="ECO:0000313" key="5">
    <source>
        <dbReference type="Proteomes" id="UP001500220"/>
    </source>
</evidence>
<dbReference type="RefSeq" id="WP_188987316.1">
    <property type="nucleotide sequence ID" value="NZ_BAAAHC010000008.1"/>
</dbReference>
<name>A0A917JU54_9PSEU</name>
<reference evidence="2" key="1">
    <citation type="journal article" date="2014" name="Int. J. Syst. Evol. Microbiol.">
        <title>Complete genome of a new Firmicutes species belonging to the dominant human colonic microbiota ('Ruminococcus bicirculans') reveals two chromosomes and a selective capacity to utilize plant glucans.</title>
        <authorList>
            <consortium name="NISC Comparative Sequencing Program"/>
            <person name="Wegmann U."/>
            <person name="Louis P."/>
            <person name="Goesmann A."/>
            <person name="Henrissat B."/>
            <person name="Duncan S.H."/>
            <person name="Flint H.J."/>
        </authorList>
    </citation>
    <scope>NUCLEOTIDE SEQUENCE</scope>
    <source>
        <strain evidence="2">JCM 10664</strain>
    </source>
</reference>
<evidence type="ECO:0000313" key="4">
    <source>
        <dbReference type="Proteomes" id="UP000597989"/>
    </source>
</evidence>
<dbReference type="Proteomes" id="UP001500220">
    <property type="component" value="Unassembled WGS sequence"/>
</dbReference>
<reference evidence="3 4" key="2">
    <citation type="journal article" date="2014" name="Int. J. Syst. Evol. Microbiol.">
        <title>Complete genome sequence of Corynebacterium casei LMG S-19264T (=DSM 44701T), isolated from a smear-ripened cheese.</title>
        <authorList>
            <consortium name="US DOE Joint Genome Institute (JGI-PGF)"/>
            <person name="Walter F."/>
            <person name="Albersmeier A."/>
            <person name="Kalinowski J."/>
            <person name="Ruckert C."/>
        </authorList>
    </citation>
    <scope>NUCLEOTIDE SEQUENCE [LARGE SCALE GENOMIC DNA]</scope>
    <source>
        <strain evidence="3 4">CGMCC 4.7206</strain>
    </source>
</reference>
<evidence type="ECO:0000313" key="3">
    <source>
        <dbReference type="EMBL" id="GGI85381.1"/>
    </source>
</evidence>
<feature type="compositionally biased region" description="Low complexity" evidence="1">
    <location>
        <begin position="1"/>
        <end position="11"/>
    </location>
</feature>
<reference evidence="2" key="5">
    <citation type="submission" date="2023-12" db="EMBL/GenBank/DDBJ databases">
        <authorList>
            <person name="Sun Q."/>
            <person name="Inoue M."/>
        </authorList>
    </citation>
    <scope>NUCLEOTIDE SEQUENCE</scope>
    <source>
        <strain evidence="2">JCM 10664</strain>
    </source>
</reference>
<protein>
    <submittedName>
        <fullName evidence="3">Uncharacterized protein</fullName>
    </submittedName>
</protein>
<proteinExistence type="predicted"/>
<dbReference type="EMBL" id="BAAAHC010000008">
    <property type="protein sequence ID" value="GAA0518648.1"/>
    <property type="molecule type" value="Genomic_DNA"/>
</dbReference>
<organism evidence="3 4">
    <name type="scientific">Saccharopolyspora thermophila</name>
    <dbReference type="NCBI Taxonomy" id="89367"/>
    <lineage>
        <taxon>Bacteria</taxon>
        <taxon>Bacillati</taxon>
        <taxon>Actinomycetota</taxon>
        <taxon>Actinomycetes</taxon>
        <taxon>Pseudonocardiales</taxon>
        <taxon>Pseudonocardiaceae</taxon>
        <taxon>Saccharopolyspora</taxon>
    </lineage>
</organism>
<sequence>MTSPGQQGGAPAPSPAMFARPADDGQPAIDAIETALAELDDVRELPVSEHVERFEAVHAALTDALSKADNFLSGTSAHRS</sequence>
<dbReference type="EMBL" id="BMMT01000006">
    <property type="protein sequence ID" value="GGI85381.1"/>
    <property type="molecule type" value="Genomic_DNA"/>
</dbReference>